<dbReference type="AlphaFoldDB" id="A0A1V0UXJ0"/>
<dbReference type="Proteomes" id="UP000192727">
    <property type="component" value="Chromosome"/>
</dbReference>
<organism evidence="1 2">
    <name type="scientific">Paenibacillus larvae subsp. pulvifaciens</name>
    <dbReference type="NCBI Taxonomy" id="1477"/>
    <lineage>
        <taxon>Bacteria</taxon>
        <taxon>Bacillati</taxon>
        <taxon>Bacillota</taxon>
        <taxon>Bacilli</taxon>
        <taxon>Bacillales</taxon>
        <taxon>Paenibacillaceae</taxon>
        <taxon>Paenibacillus</taxon>
    </lineage>
</organism>
<evidence type="ECO:0000313" key="2">
    <source>
        <dbReference type="Proteomes" id="UP000192727"/>
    </source>
</evidence>
<gene>
    <name evidence="1" type="ORF">B7C51_20250</name>
</gene>
<evidence type="ECO:0000313" key="1">
    <source>
        <dbReference type="EMBL" id="ARF69660.1"/>
    </source>
</evidence>
<sequence length="89" mass="10420">MTETKVYIHPVHRRLAEMFHKHKNLCDLYKNISAAEFVEFGQCLKLNADLVCKLDELKQLSFVAHLANDEEWKEELGEKIKQLEASFSK</sequence>
<protein>
    <submittedName>
        <fullName evidence="1">Uncharacterized protein</fullName>
    </submittedName>
</protein>
<name>A0A1V0UXJ0_9BACL</name>
<reference evidence="1 2" key="1">
    <citation type="submission" date="2017-03" db="EMBL/GenBank/DDBJ databases">
        <title>Paenibacillus larvae genome sequencing.</title>
        <authorList>
            <person name="Dingman D.W."/>
        </authorList>
    </citation>
    <scope>NUCLEOTIDE SEQUENCE [LARGE SCALE GENOMIC DNA]</scope>
    <source>
        <strain evidence="1 2">SAG 10367</strain>
    </source>
</reference>
<dbReference type="RefSeq" id="WP_083041180.1">
    <property type="nucleotide sequence ID" value="NZ_CP020557.1"/>
</dbReference>
<dbReference type="InterPro" id="IPR056084">
    <property type="entry name" value="DUF7667"/>
</dbReference>
<accession>A0A1V0UXJ0</accession>
<dbReference type="EMBL" id="CP020557">
    <property type="protein sequence ID" value="ARF69660.1"/>
    <property type="molecule type" value="Genomic_DNA"/>
</dbReference>
<proteinExistence type="predicted"/>
<dbReference type="Pfam" id="PF24704">
    <property type="entry name" value="DUF7667"/>
    <property type="match status" value="1"/>
</dbReference>